<evidence type="ECO:0000256" key="2">
    <source>
        <dbReference type="ARBA" id="ARBA00022448"/>
    </source>
</evidence>
<dbReference type="Pfam" id="PF25033">
    <property type="entry name" value="VPS13_M"/>
    <property type="match status" value="1"/>
</dbReference>
<reference evidence="11" key="1">
    <citation type="submission" date="2017-01" db="EMBL/GenBank/DDBJ databases">
        <title>Comparative genomics of anhydrobiosis in the tardigrade Hypsibius dujardini.</title>
        <authorList>
            <person name="Yoshida Y."/>
            <person name="Koutsovoulos G."/>
            <person name="Laetsch D."/>
            <person name="Stevens L."/>
            <person name="Kumar S."/>
            <person name="Horikawa D."/>
            <person name="Ishino K."/>
            <person name="Komine S."/>
            <person name="Tomita M."/>
            <person name="Blaxter M."/>
            <person name="Arakawa K."/>
        </authorList>
    </citation>
    <scope>NUCLEOTIDE SEQUENCE [LARGE SCALE GENOMIC DNA]</scope>
    <source>
        <strain evidence="11">Z151</strain>
    </source>
</reference>
<evidence type="ECO:0000256" key="3">
    <source>
        <dbReference type="ARBA" id="ARBA00023055"/>
    </source>
</evidence>
<comment type="similarity">
    <text evidence="1">Belongs to the VPS13 family.</text>
</comment>
<name>A0A1W0XFA2_HYPEX</name>
<dbReference type="PANTHER" id="PTHR16166:SF93">
    <property type="entry name" value="INTERMEMBRANE LIPID TRANSFER PROTEIN VPS13"/>
    <property type="match status" value="1"/>
</dbReference>
<keyword evidence="4" id="KW-0175">Coiled coil</keyword>
<evidence type="ECO:0000259" key="8">
    <source>
        <dbReference type="Pfam" id="PF25036"/>
    </source>
</evidence>
<comment type="caution">
    <text evidence="10">The sequence shown here is derived from an EMBL/GenBank/DDBJ whole genome shotgun (WGS) entry which is preliminary data.</text>
</comment>
<dbReference type="InterPro" id="IPR026847">
    <property type="entry name" value="VPS13"/>
</dbReference>
<keyword evidence="2" id="KW-0813">Transport</keyword>
<dbReference type="GO" id="GO:0006869">
    <property type="term" value="P:lipid transport"/>
    <property type="evidence" value="ECO:0007669"/>
    <property type="project" value="UniProtKB-KW"/>
</dbReference>
<feature type="region of interest" description="Disordered" evidence="5">
    <location>
        <begin position="1333"/>
        <end position="1412"/>
    </location>
</feature>
<feature type="coiled-coil region" evidence="4">
    <location>
        <begin position="443"/>
        <end position="470"/>
    </location>
</feature>
<gene>
    <name evidence="10" type="ORF">BV898_00276</name>
</gene>
<evidence type="ECO:0000259" key="6">
    <source>
        <dbReference type="Pfam" id="PF12624"/>
    </source>
</evidence>
<dbReference type="Pfam" id="PF12624">
    <property type="entry name" value="VPS13_N"/>
    <property type="match status" value="1"/>
</dbReference>
<proteinExistence type="inferred from homology"/>
<dbReference type="InterPro" id="IPR056748">
    <property type="entry name" value="VPS13-like_C"/>
</dbReference>
<evidence type="ECO:0000256" key="1">
    <source>
        <dbReference type="ARBA" id="ARBA00006545"/>
    </source>
</evidence>
<feature type="region of interest" description="Disordered" evidence="5">
    <location>
        <begin position="1576"/>
        <end position="1614"/>
    </location>
</feature>
<keyword evidence="3" id="KW-0445">Lipid transport</keyword>
<evidence type="ECO:0000313" key="11">
    <source>
        <dbReference type="Proteomes" id="UP000192578"/>
    </source>
</evidence>
<dbReference type="EMBL" id="MTYJ01000001">
    <property type="protein sequence ID" value="OQV26154.1"/>
    <property type="molecule type" value="Genomic_DNA"/>
</dbReference>
<sequence length="3359" mass="376843">MVFEGILVEVLNTFLGDYIENLDKDQLSVAVWSGNIELRELKFKDSLLDDLNYPIRTAFGYLGKLGIDIPWKNLYTKPIVITVEDVLLLVVPNTDAEYDVEKGKQKQWEQKQRQLKHLELVGSTENPEEEGAKAKEPVKTTFKDKLIAKLISNIQVDIKNVHIRYEGTTEEDKSTFCFGATLGSLLFKSTDDKFNIKTMDDACHLIYKLLRLEHLSAYCSPKEGSLFAGLDKSQMLAAFMKSFESEKESPAPIRAYHILEPLFFTSRLALNPKPEASDCDYMQPKMTIDMGLDAINLCLSRSQYAGILEFLESMEGLNMKSKYRDFLIPEKPIGKKNAQKWWAYAQQAILEVDVRPRLRQWSWEYIKDHRDRLRRYSALYSQKIRNPILSPAEDKDIEDLEKQLDVFNIVLARNQAQFDVTAGRTKGSWWSWLTGHADGDGGISDEKDIRHRLKQALNDEERQKLNAALEYTEGGDAPVILPPTYVALRLLWDLDKASVRLTDDSDNPESPAPVAALRLAHLSGKFEQRPTADGLFLKTEVKDILITGKERNGMCAVIAKPDQGSPAWMQLLYESNPGDCDAGVRLHLFVDPVQLKYDAETVNAIVKFFKPPESIALRQLQAQALLALQALRESTVAKVRDILQNHRYTDFNVDFKAPYFVLLEHGVEEKNSSALVVDFGRIQLGSIAKGGALNPDIASLEDLKEQSYEKYQVEFKDLQIIFAEKGDDWQAARHEKDARIRILQPVNCSLQLWNCLIRNHPLLPLGRVFGELPLITVDISENRLLKLLRLLLTIPLPEVNYTGDMEFSEKARDIAREYRDMKSVQTLFAMKQPEQGGHDIVVLDFHLTIHEISISILNKEAGCKPLMKIAAVQLSQNISLTSSEMVAVTELNDMFVEFMLKDSKAPVKLIRAHHGDNAETRDDRVVQLTYTSVSSISPDFESKHNCTLSRLDAEFSGLEVVVDQMALLDIAAFVEALRTDVVAMVEETKTSGPRLLSSYFSAPAGEAEGKTEVDAATVNVAEVSTDVTLTTADEGFVSDDKLIHFALHAVGQVVTVTLVDARGEICRSVMEGLDVGFLQKKSSMIVEAGLKAISLENPDSKAIYPMILRTKGEELLSFKATIHSEPIEIQRERGLFSQEIEIALGGVEFIFLNVFFMDISRFAEQLQGIFVKFSGVTEAASAKTTQAAMDIYEQALRLRLEVDLKAPVVILPQHSQSRNALVFDLGSLRIANELQSDQEAMIDHVTLSISSIAFDRVENYNAEKGSGATFSLFKQPDPTIVLLKRNLSFKSDQSRPEIEAEGKLPSLEFAMSNLDYQTILDTFTQNFAEGVEADAAKSPPNSPSKVLSPVKEEPEPVESSYSAWELGKLREPIPQLDRPGSPINKRDSVEYSTDGTFSPPLTASTPSPTTTPDKLHLAKSKCDQEASAKPLVPRFKFTFDLDSVVASLYWINRPKSRNRPPATSLEATEKLAQFELNGLHVDAAITSEYIVDGGLSLADVSLQDCRGAFEKRINKLLYLRESGEKNVTAEALVHLKAQVDSDGNQSINVKMAPFEVAVIVDFFIEVSEFFTVRAPPAPAPSTSSLPSSSRKNAPFKQQAKATVESASAKRAATTSATPIIPKSRTLAINVDVNSPTILLVEDPKNLDSKVLLLSTNLKLCMGIMTDGQSFQASAENVRMFATRYKTRSANPQRILDPTDLALQFKHAVDAGQHIGVTCTDIVITITPSVIKLITVTLAGLGNINLTDELPEIPVGVYDDLWQPEPLRDDHWFLQPPNEAQSDDKILSVLDKAESTPPKQLYEGDMFMFDIPSVMVVIEVGEVNRFVPAFLLEARAFGTVRDWTTRLQAKAMLYLEMGYYNTQHDIWEPVIEPIDDGRSERPWEVSVEIIRNDITINELRYAAKQGMHLQRRCSDLSTDTLNSSFNSTASSDMIPDAAGTDVMQESAALQVNVKATEPLQITITKTGVELMQSVVELFMEAVNKDMELQESDSSAPYVVQNHLGLDVKIQVITPLQLGELDLTAETDSDGIIQVKSGASREIFVNSKVRKIRKNALHQTSVEQDLRMRLIVAGRTIEMSLLKAERHFYFIQNPEDVQRPYRLIVDIVAETSYKIIHLQSSMTITSYLLMPMELQGGFASVDHIGVVDPNQTIFMPIRSVQFNEKAVLAARPAKSELYQQSEKIPIGDILRMDTEEKTFLLNCEPTKLGVDPSLYYILFCRVVHVKYENTSKFMPNSVEYAVFLRSVITIANVLPYDMTVGYLDAKETRLIREEAMRLDPNIVDNHVPIEAGGSRPLYTVHPDKHRLVLRLKDYMNHDWEGDFVISALKDEFTPCVLSCLGLINIDNSNAEHTVAIGIRMLKEDGTIFLTLYSPFWMLNKTGLPLSYREPVREHFSDFVQPLLFSTSYSNLQEKRKICIKTGTSEWSKKFSPDAVGSNGVVMCKGSEGERSYDIGMQIKSSATVVTKIVVFTPYYVLSNVSDKVAIEVKEMHECAQWILLEPKTTIPFWPIYSEERKDKVKEKDKDDIPDANRLVCRIAGTAQVSQPFCYSVLQTNLLQVRNKFGGIYVETQVSECNAITTFQPFSPGRVTNKLINMTHFPVHFKQHADVQFQELASDSEGLFAWPIPFEEKVIEFFFRDNNVFQTELNQDDSGTIPIDGEIVFWVTFYHEHQRILLFTEDVELALRVQQSVDLEPTSLELVASIESIGLSLVNNISKHEVLYAGIVSGGPTWQWRKLKGNSKRYHTFKGKEARQLEDAFQKYKSNVEADIHVDGLTALEHSNIEVDFSQMLMSKPHHRQLQRIYEDGLWCRVKTSSSQYQVHVKLQKLQIDNPNPLSQYPTIFIPVPLPESVGQKPIVEASLIIRQTALSKVPQFKLLEALIQEVEIRADQGVINAIVAIIQPEEENGFKARQKMLDNFLELDGAELRRNLQDTVAGNAGTDQPLLFDYFVIHPLKLHISFSLTGAENDQQSALSMSSEWMNLFMKTLGVAASEINDVVIKLATFERMHKTFNQRQIQQQLQSHYVSQLLKQLYTIAFGLDILGNPFGLIRGITGGVRDLFYEPYEGAVEGPEEFMSGLGSGVQSLVGKSVGGVLGTAEKLTGSVGRALATVSFDEKFIRNRQREKNRTPTDLPGALAQSGKALGQGVVQGITGVVKRPLEGARQEGAVGFIKGVGKGLIGVVVRPTTGIVDSLTGSIEAIRRMATSEVDPVRLRPTRHIGPDGIVRPYNLHQAEGQYIFREIRNKELKEDEYVTHLVTTRERRHVLLLTTNRVLYLERGEIFQGRYSAVWQYEWANFMAAPSMSEKGVMFPVFEAEGKGLKGLFHLERKDKPRFVLVEDVDAGEWFVRKVQAVMESMRE</sequence>
<feature type="compositionally biased region" description="Low complexity" evidence="5">
    <location>
        <begin position="1605"/>
        <end position="1614"/>
    </location>
</feature>
<keyword evidence="11" id="KW-1185">Reference proteome</keyword>
<dbReference type="GO" id="GO:0006623">
    <property type="term" value="P:protein targeting to vacuole"/>
    <property type="evidence" value="ECO:0007669"/>
    <property type="project" value="TreeGrafter"/>
</dbReference>
<dbReference type="InterPro" id="IPR026854">
    <property type="entry name" value="VPS13_N"/>
</dbReference>
<evidence type="ECO:0000256" key="4">
    <source>
        <dbReference type="SAM" id="Coils"/>
    </source>
</evidence>
<dbReference type="Proteomes" id="UP000192578">
    <property type="component" value="Unassembled WGS sequence"/>
</dbReference>
<dbReference type="InterPro" id="IPR056747">
    <property type="entry name" value="VPS13-like_M"/>
</dbReference>
<evidence type="ECO:0000259" key="7">
    <source>
        <dbReference type="Pfam" id="PF25033"/>
    </source>
</evidence>
<evidence type="ECO:0000256" key="5">
    <source>
        <dbReference type="SAM" id="MobiDB-lite"/>
    </source>
</evidence>
<dbReference type="Pfam" id="PF25037">
    <property type="entry name" value="VPS13_C"/>
    <property type="match status" value="1"/>
</dbReference>
<dbReference type="PANTHER" id="PTHR16166">
    <property type="entry name" value="VACUOLAR PROTEIN SORTING-ASSOCIATED PROTEIN VPS13"/>
    <property type="match status" value="1"/>
</dbReference>
<organism evidence="10 11">
    <name type="scientific">Hypsibius exemplaris</name>
    <name type="common">Freshwater tardigrade</name>
    <dbReference type="NCBI Taxonomy" id="2072580"/>
    <lineage>
        <taxon>Eukaryota</taxon>
        <taxon>Metazoa</taxon>
        <taxon>Ecdysozoa</taxon>
        <taxon>Tardigrada</taxon>
        <taxon>Eutardigrada</taxon>
        <taxon>Parachela</taxon>
        <taxon>Hypsibioidea</taxon>
        <taxon>Hypsibiidae</taxon>
        <taxon>Hypsibius</taxon>
    </lineage>
</organism>
<accession>A0A1W0XFA2</accession>
<dbReference type="InterPro" id="IPR009543">
    <property type="entry name" value="VPS13_VAB"/>
</dbReference>
<feature type="domain" description="Vacuolar protein sorting-associated protein 13 VPS13 adaptor binding" evidence="8">
    <location>
        <begin position="2062"/>
        <end position="2570"/>
    </location>
</feature>
<feature type="compositionally biased region" description="Low complexity" evidence="5">
    <location>
        <begin position="1580"/>
        <end position="1589"/>
    </location>
</feature>
<protein>
    <submittedName>
        <fullName evidence="10">Vacuolar protein sorting-associated protein 13C</fullName>
    </submittedName>
</protein>
<dbReference type="Pfam" id="PF25036">
    <property type="entry name" value="VPS13_VAB"/>
    <property type="match status" value="1"/>
</dbReference>
<evidence type="ECO:0000259" key="9">
    <source>
        <dbReference type="Pfam" id="PF25037"/>
    </source>
</evidence>
<feature type="compositionally biased region" description="Low complexity" evidence="5">
    <location>
        <begin position="1398"/>
        <end position="1412"/>
    </location>
</feature>
<dbReference type="GO" id="GO:0045053">
    <property type="term" value="P:protein retention in Golgi apparatus"/>
    <property type="evidence" value="ECO:0007669"/>
    <property type="project" value="TreeGrafter"/>
</dbReference>
<feature type="domain" description="Intermembrane lipid transfer protein VPS13-like C-terminal" evidence="9">
    <location>
        <begin position="3213"/>
        <end position="3328"/>
    </location>
</feature>
<feature type="domain" description="Chorein N-terminal" evidence="6">
    <location>
        <begin position="2"/>
        <end position="808"/>
    </location>
</feature>
<feature type="domain" description="VPS13-like middle region" evidence="7">
    <location>
        <begin position="1070"/>
        <end position="1977"/>
    </location>
</feature>
<evidence type="ECO:0000313" key="10">
    <source>
        <dbReference type="EMBL" id="OQV26154.1"/>
    </source>
</evidence>
<dbReference type="OrthoDB" id="428159at2759"/>